<dbReference type="GO" id="GO:0032446">
    <property type="term" value="P:protein modification by small protein conjugation"/>
    <property type="evidence" value="ECO:0007669"/>
    <property type="project" value="TreeGrafter"/>
</dbReference>
<dbReference type="EMBL" id="APOM01000026">
    <property type="protein sequence ID" value="ENU36983.1"/>
    <property type="molecule type" value="Genomic_DNA"/>
</dbReference>
<dbReference type="CDD" id="cd01483">
    <property type="entry name" value="E1_enzyme_family"/>
    <property type="match status" value="1"/>
</dbReference>
<accession>N8RNL7</accession>
<dbReference type="GO" id="GO:0016779">
    <property type="term" value="F:nucleotidyltransferase activity"/>
    <property type="evidence" value="ECO:0007669"/>
    <property type="project" value="TreeGrafter"/>
</dbReference>
<name>N8RNL7_9GAMM</name>
<dbReference type="Proteomes" id="UP000023776">
    <property type="component" value="Unassembled WGS sequence"/>
</dbReference>
<dbReference type="PATRIC" id="fig|981333.9.peg.807"/>
<dbReference type="InterPro" id="IPR035985">
    <property type="entry name" value="Ubiquitin-activating_enz"/>
</dbReference>
<reference evidence="2 3" key="1">
    <citation type="submission" date="2013-02" db="EMBL/GenBank/DDBJ databases">
        <title>The Genome Sequence of Acinetobacter parvus CIP 108168.</title>
        <authorList>
            <consortium name="The Broad Institute Genome Sequencing Platform"/>
            <consortium name="The Broad Institute Genome Sequencing Center for Infectious Disease"/>
            <person name="Cerqueira G."/>
            <person name="Feldgarden M."/>
            <person name="Courvalin P."/>
            <person name="Perichon B."/>
            <person name="Grillot-Courvalin C."/>
            <person name="Clermont D."/>
            <person name="Rocha E."/>
            <person name="Yoon E.-J."/>
            <person name="Nemec A."/>
            <person name="Walker B."/>
            <person name="Young S.K."/>
            <person name="Zeng Q."/>
            <person name="Gargeya S."/>
            <person name="Fitzgerald M."/>
            <person name="Haas B."/>
            <person name="Abouelleil A."/>
            <person name="Alvarado L."/>
            <person name="Arachchi H.M."/>
            <person name="Berlin A.M."/>
            <person name="Chapman S.B."/>
            <person name="Dewar J."/>
            <person name="Goldberg J."/>
            <person name="Griggs A."/>
            <person name="Gujja S."/>
            <person name="Hansen M."/>
            <person name="Howarth C."/>
            <person name="Imamovic A."/>
            <person name="Larimer J."/>
            <person name="McCowan C."/>
            <person name="Murphy C."/>
            <person name="Neiman D."/>
            <person name="Pearson M."/>
            <person name="Priest M."/>
            <person name="Roberts A."/>
            <person name="Saif S."/>
            <person name="Shea T."/>
            <person name="Sisk P."/>
            <person name="Sykes S."/>
            <person name="Wortman J."/>
            <person name="Nusbaum C."/>
            <person name="Birren B."/>
        </authorList>
    </citation>
    <scope>NUCLEOTIDE SEQUENCE [LARGE SCALE GENOMIC DNA]</scope>
    <source>
        <strain evidence="2 3">CIP 108168</strain>
    </source>
</reference>
<dbReference type="AlphaFoldDB" id="N8RNL7"/>
<proteinExistence type="predicted"/>
<dbReference type="PANTHER" id="PTHR10953:SF102">
    <property type="entry name" value="ADENYLYLTRANSFERASE AND SULFURTRANSFERASE MOCS3"/>
    <property type="match status" value="1"/>
</dbReference>
<feature type="domain" description="THIF-type NAD/FAD binding fold" evidence="1">
    <location>
        <begin position="330"/>
        <end position="552"/>
    </location>
</feature>
<dbReference type="PANTHER" id="PTHR10953">
    <property type="entry name" value="UBIQUITIN-ACTIVATING ENZYME E1"/>
    <property type="match status" value="1"/>
</dbReference>
<protein>
    <recommendedName>
        <fullName evidence="1">THIF-type NAD/FAD binding fold domain-containing protein</fullName>
    </recommendedName>
</protein>
<sequence>MFDSLRRQQLIDELHVNDFRRLSLDKLTYKNEIYSMTSLFDGEEIFYIGKIELSLQDNLYSFDILICIYDLTLISLPSVYLISPIDSILKLPVPHITPKTDLKIQERELHTICYAFADDITIPRYNSKELVKFIISQTKKTLIDVIDSTSLKNNLNAEIEPMWVCLSNRQKSVLSAKNFGLFPSENKKVIDFNIISDGSNARLNGKLVYVSSDCQVPAFSIFLKPDFTVISLNHFFLWIKKWDISAHDVLLKALKKFKEFEKHFFFGFYYNGAILYFSIKLDSPTINRIMSLKDLKKIQFNGNQNLGFSRGIPIDLNNMVNRNLQDLTYKKSLKELRILQVGCGSIGGYLVDTLFKVGAMNGEKSQLTLVDSDYLKTDNLGRHFLGSSYLGLNKAEALKTHLEINYKKYLINEKLNINFKDSNIENIDKSFFDDFDLIIDATGKLEVAQYLNEIVNVQPKEKQIPILHLWIFANGECVQAFWNDSKILSNNGGCHHCLTTLWDTDPKYYYPLKETSREATIRVSRPCSNYTPYSVSSSLNVVGLAIEILLAWKANNLNKNYFTSYAPTSLTYHNDDLKKEVYKQANCLICK</sequence>
<dbReference type="Pfam" id="PF00899">
    <property type="entry name" value="ThiF"/>
    <property type="match status" value="1"/>
</dbReference>
<organism evidence="2 3">
    <name type="scientific">Acinetobacter parvus DSM 16617 = CIP 108168</name>
    <dbReference type="NCBI Taxonomy" id="981333"/>
    <lineage>
        <taxon>Bacteria</taxon>
        <taxon>Pseudomonadati</taxon>
        <taxon>Pseudomonadota</taxon>
        <taxon>Gammaproteobacteria</taxon>
        <taxon>Moraxellales</taxon>
        <taxon>Moraxellaceae</taxon>
        <taxon>Acinetobacter</taxon>
    </lineage>
</organism>
<gene>
    <name evidence="2" type="ORF">F988_00790</name>
</gene>
<evidence type="ECO:0000313" key="2">
    <source>
        <dbReference type="EMBL" id="ENU36983.1"/>
    </source>
</evidence>
<dbReference type="Gene3D" id="3.40.50.720">
    <property type="entry name" value="NAD(P)-binding Rossmann-like Domain"/>
    <property type="match status" value="1"/>
</dbReference>
<dbReference type="SUPFAM" id="SSF69572">
    <property type="entry name" value="Activating enzymes of the ubiquitin-like proteins"/>
    <property type="match status" value="1"/>
</dbReference>
<dbReference type="InterPro" id="IPR045886">
    <property type="entry name" value="ThiF/MoeB/HesA"/>
</dbReference>
<comment type="caution">
    <text evidence="2">The sequence shown here is derived from an EMBL/GenBank/DDBJ whole genome shotgun (WGS) entry which is preliminary data.</text>
</comment>
<dbReference type="GO" id="GO:0004792">
    <property type="term" value="F:thiosulfate-cyanide sulfurtransferase activity"/>
    <property type="evidence" value="ECO:0007669"/>
    <property type="project" value="TreeGrafter"/>
</dbReference>
<dbReference type="RefSeq" id="WP_004681189.1">
    <property type="nucleotide sequence ID" value="NZ_KB849211.1"/>
</dbReference>
<evidence type="ECO:0000259" key="1">
    <source>
        <dbReference type="Pfam" id="PF00899"/>
    </source>
</evidence>
<evidence type="ECO:0000313" key="3">
    <source>
        <dbReference type="Proteomes" id="UP000023776"/>
    </source>
</evidence>
<dbReference type="HOGENOM" id="CLU_032708_1_0_6"/>
<dbReference type="InterPro" id="IPR000594">
    <property type="entry name" value="ThiF_NAD_FAD-bd"/>
</dbReference>
<dbReference type="GO" id="GO:0005737">
    <property type="term" value="C:cytoplasm"/>
    <property type="evidence" value="ECO:0007669"/>
    <property type="project" value="TreeGrafter"/>
</dbReference>
<keyword evidence="3" id="KW-1185">Reference proteome</keyword>
<dbReference type="GeneID" id="99692103"/>
<dbReference type="GO" id="GO:0008641">
    <property type="term" value="F:ubiquitin-like modifier activating enzyme activity"/>
    <property type="evidence" value="ECO:0007669"/>
    <property type="project" value="InterPro"/>
</dbReference>